<dbReference type="Pfam" id="PF08240">
    <property type="entry name" value="ADH_N"/>
    <property type="match status" value="1"/>
</dbReference>
<dbReference type="InterPro" id="IPR047122">
    <property type="entry name" value="Trans-enoyl_RdTase-like"/>
</dbReference>
<dbReference type="SUPFAM" id="SSF51735">
    <property type="entry name" value="NAD(P)-binding Rossmann-fold domains"/>
    <property type="match status" value="1"/>
</dbReference>
<dbReference type="OrthoDB" id="10257049at2759"/>
<proteinExistence type="inferred from homology"/>
<dbReference type="InterPro" id="IPR036291">
    <property type="entry name" value="NAD(P)-bd_dom_sf"/>
</dbReference>
<dbReference type="Gene3D" id="3.90.180.10">
    <property type="entry name" value="Medium-chain alcohol dehydrogenases, catalytic domain"/>
    <property type="match status" value="1"/>
</dbReference>
<dbReference type="Proteomes" id="UP001150941">
    <property type="component" value="Unassembled WGS sequence"/>
</dbReference>
<comment type="caution">
    <text evidence="4">The sequence shown here is derived from an EMBL/GenBank/DDBJ whole genome shotgun (WGS) entry which is preliminary data.</text>
</comment>
<dbReference type="InterPro" id="IPR013154">
    <property type="entry name" value="ADH-like_N"/>
</dbReference>
<evidence type="ECO:0000256" key="1">
    <source>
        <dbReference type="ARBA" id="ARBA00008072"/>
    </source>
</evidence>
<dbReference type="RefSeq" id="XP_058328377.1">
    <property type="nucleotide sequence ID" value="XM_058475487.1"/>
</dbReference>
<dbReference type="EMBL" id="JAPQKS010000005">
    <property type="protein sequence ID" value="KAJ5224966.1"/>
    <property type="molecule type" value="Genomic_DNA"/>
</dbReference>
<keyword evidence="2" id="KW-0560">Oxidoreductase</keyword>
<reference evidence="4" key="2">
    <citation type="journal article" date="2023" name="IMA Fungus">
        <title>Comparative genomic study of the Penicillium genus elucidates a diverse pangenome and 15 lateral gene transfer events.</title>
        <authorList>
            <person name="Petersen C."/>
            <person name="Sorensen T."/>
            <person name="Nielsen M.R."/>
            <person name="Sondergaard T.E."/>
            <person name="Sorensen J.L."/>
            <person name="Fitzpatrick D.A."/>
            <person name="Frisvad J.C."/>
            <person name="Nielsen K.L."/>
        </authorList>
    </citation>
    <scope>NUCLEOTIDE SEQUENCE</scope>
    <source>
        <strain evidence="4">IBT 19713</strain>
    </source>
</reference>
<dbReference type="SUPFAM" id="SSF50129">
    <property type="entry name" value="GroES-like"/>
    <property type="match status" value="1"/>
</dbReference>
<dbReference type="AlphaFoldDB" id="A0A9W9NS59"/>
<comment type="similarity">
    <text evidence="1">Belongs to the zinc-containing alcohol dehydrogenase family.</text>
</comment>
<name>A0A9W9NS59_9EURO</name>
<protein>
    <recommendedName>
        <fullName evidence="3">Enoyl reductase (ER) domain-containing protein</fullName>
    </recommendedName>
</protein>
<evidence type="ECO:0000259" key="3">
    <source>
        <dbReference type="SMART" id="SM00829"/>
    </source>
</evidence>
<dbReference type="InterPro" id="IPR011032">
    <property type="entry name" value="GroES-like_sf"/>
</dbReference>
<accession>A0A9W9NS59</accession>
<evidence type="ECO:0000256" key="2">
    <source>
        <dbReference type="ARBA" id="ARBA00023002"/>
    </source>
</evidence>
<dbReference type="Gene3D" id="3.40.50.720">
    <property type="entry name" value="NAD(P)-binding Rossmann-like Domain"/>
    <property type="match status" value="1"/>
</dbReference>
<dbReference type="SMART" id="SM00829">
    <property type="entry name" value="PKS_ER"/>
    <property type="match status" value="1"/>
</dbReference>
<feature type="domain" description="Enoyl reductase (ER)" evidence="3">
    <location>
        <begin position="5"/>
        <end position="292"/>
    </location>
</feature>
<dbReference type="InterPro" id="IPR020843">
    <property type="entry name" value="ER"/>
</dbReference>
<dbReference type="PANTHER" id="PTHR45348">
    <property type="entry name" value="HYPOTHETICAL OXIDOREDUCTASE (EUROFUNG)"/>
    <property type="match status" value="1"/>
</dbReference>
<sequence length="294" mass="30876">MIDQGHRFTSWPLVPGLDGAGVVDQVGAAVERFSPGDRVAALFAPGDRSASYQEFSVVKETSVAKIPDAWSFESAASLGVSYLTAVMALGGGLQSPLPFLENGPTTGFVPSSVLVLGGSSALGAAVVQLLRLSLPGSRVFTTSSPKHHAYQKQVLGVDQAFPRESPSLVDDVKSATEGGCGVDAIIDAVGAGATQSKIFEAFNKDGPKRYAQVWTGDDEIRVPDGVDSVLFRSRDLPQIQGHENVMKALQGLLEDGKYRPPLPLRVVGRGLPGLKEGLDIIRGGVSGEKLVVNL</sequence>
<dbReference type="GeneID" id="83202790"/>
<gene>
    <name evidence="4" type="ORF">N7468_006191</name>
</gene>
<evidence type="ECO:0000313" key="5">
    <source>
        <dbReference type="Proteomes" id="UP001150941"/>
    </source>
</evidence>
<organism evidence="4 5">
    <name type="scientific">Penicillium chermesinum</name>
    <dbReference type="NCBI Taxonomy" id="63820"/>
    <lineage>
        <taxon>Eukaryota</taxon>
        <taxon>Fungi</taxon>
        <taxon>Dikarya</taxon>
        <taxon>Ascomycota</taxon>
        <taxon>Pezizomycotina</taxon>
        <taxon>Eurotiomycetes</taxon>
        <taxon>Eurotiomycetidae</taxon>
        <taxon>Eurotiales</taxon>
        <taxon>Aspergillaceae</taxon>
        <taxon>Penicillium</taxon>
    </lineage>
</organism>
<dbReference type="GO" id="GO:0016651">
    <property type="term" value="F:oxidoreductase activity, acting on NAD(P)H"/>
    <property type="evidence" value="ECO:0007669"/>
    <property type="project" value="InterPro"/>
</dbReference>
<reference evidence="4" key="1">
    <citation type="submission" date="2022-11" db="EMBL/GenBank/DDBJ databases">
        <authorList>
            <person name="Petersen C."/>
        </authorList>
    </citation>
    <scope>NUCLEOTIDE SEQUENCE</scope>
    <source>
        <strain evidence="4">IBT 19713</strain>
    </source>
</reference>
<dbReference type="CDD" id="cd08249">
    <property type="entry name" value="enoyl_reductase_like"/>
    <property type="match status" value="1"/>
</dbReference>
<keyword evidence="5" id="KW-1185">Reference proteome</keyword>
<dbReference type="PANTHER" id="PTHR45348:SF2">
    <property type="entry name" value="ZINC-TYPE ALCOHOL DEHYDROGENASE-LIKE PROTEIN C2E1P3.01"/>
    <property type="match status" value="1"/>
</dbReference>
<evidence type="ECO:0000313" key="4">
    <source>
        <dbReference type="EMBL" id="KAJ5224966.1"/>
    </source>
</evidence>